<accession>A0A5J4SHH6</accession>
<sequence length="48" mass="5472">MLVRRIGIRHRFQIQGGGYPKGSIPVCTKIQNVETVKYIIYNPLTSPE</sequence>
<name>A0A5J4SHH6_9ZZZZ</name>
<dbReference type="EMBL" id="SNRY01000161">
    <property type="protein sequence ID" value="KAA6345646.1"/>
    <property type="molecule type" value="Genomic_DNA"/>
</dbReference>
<gene>
    <name evidence="1" type="ORF">EZS27_006785</name>
</gene>
<evidence type="ECO:0000313" key="1">
    <source>
        <dbReference type="EMBL" id="KAA6345646.1"/>
    </source>
</evidence>
<comment type="caution">
    <text evidence="1">The sequence shown here is derived from an EMBL/GenBank/DDBJ whole genome shotgun (WGS) entry which is preliminary data.</text>
</comment>
<dbReference type="AlphaFoldDB" id="A0A5J4SHH6"/>
<reference evidence="1" key="1">
    <citation type="submission" date="2019-03" db="EMBL/GenBank/DDBJ databases">
        <title>Single cell metagenomics reveals metabolic interactions within the superorganism composed of flagellate Streblomastix strix and complex community of Bacteroidetes bacteria on its surface.</title>
        <authorList>
            <person name="Treitli S.C."/>
            <person name="Kolisko M."/>
            <person name="Husnik F."/>
            <person name="Keeling P."/>
            <person name="Hampl V."/>
        </authorList>
    </citation>
    <scope>NUCLEOTIDE SEQUENCE</scope>
    <source>
        <strain evidence="1">STM</strain>
    </source>
</reference>
<organism evidence="1">
    <name type="scientific">termite gut metagenome</name>
    <dbReference type="NCBI Taxonomy" id="433724"/>
    <lineage>
        <taxon>unclassified sequences</taxon>
        <taxon>metagenomes</taxon>
        <taxon>organismal metagenomes</taxon>
    </lineage>
</organism>
<protein>
    <submittedName>
        <fullName evidence="1">Uncharacterized protein</fullName>
    </submittedName>
</protein>
<proteinExistence type="predicted"/>